<dbReference type="AlphaFoldDB" id="A0A4Y7PIU0"/>
<evidence type="ECO:0000313" key="1">
    <source>
        <dbReference type="EMBL" id="TDL15145.1"/>
    </source>
</evidence>
<reference evidence="1 2" key="1">
    <citation type="submission" date="2018-06" db="EMBL/GenBank/DDBJ databases">
        <title>A transcriptomic atlas of mushroom development highlights an independent origin of complex multicellularity.</title>
        <authorList>
            <consortium name="DOE Joint Genome Institute"/>
            <person name="Krizsan K."/>
            <person name="Almasi E."/>
            <person name="Merenyi Z."/>
            <person name="Sahu N."/>
            <person name="Viragh M."/>
            <person name="Koszo T."/>
            <person name="Mondo S."/>
            <person name="Kiss B."/>
            <person name="Balint B."/>
            <person name="Kues U."/>
            <person name="Barry K."/>
            <person name="Hegedus J.C."/>
            <person name="Henrissat B."/>
            <person name="Johnson J."/>
            <person name="Lipzen A."/>
            <person name="Ohm R."/>
            <person name="Nagy I."/>
            <person name="Pangilinan J."/>
            <person name="Yan J."/>
            <person name="Xiong Y."/>
            <person name="Grigoriev I.V."/>
            <person name="Hibbett D.S."/>
            <person name="Nagy L.G."/>
        </authorList>
    </citation>
    <scope>NUCLEOTIDE SEQUENCE [LARGE SCALE GENOMIC DNA]</scope>
    <source>
        <strain evidence="1 2">SZMC22713</strain>
    </source>
</reference>
<proteinExistence type="predicted"/>
<keyword evidence="2" id="KW-1185">Reference proteome</keyword>
<evidence type="ECO:0000313" key="2">
    <source>
        <dbReference type="Proteomes" id="UP000294933"/>
    </source>
</evidence>
<organism evidence="1 2">
    <name type="scientific">Rickenella mellea</name>
    <dbReference type="NCBI Taxonomy" id="50990"/>
    <lineage>
        <taxon>Eukaryota</taxon>
        <taxon>Fungi</taxon>
        <taxon>Dikarya</taxon>
        <taxon>Basidiomycota</taxon>
        <taxon>Agaricomycotina</taxon>
        <taxon>Agaricomycetes</taxon>
        <taxon>Hymenochaetales</taxon>
        <taxon>Rickenellaceae</taxon>
        <taxon>Rickenella</taxon>
    </lineage>
</organism>
<dbReference type="VEuPathDB" id="FungiDB:BD410DRAFT_855847"/>
<dbReference type="OrthoDB" id="1600564at2759"/>
<feature type="non-terminal residue" evidence="1">
    <location>
        <position position="1"/>
    </location>
</feature>
<protein>
    <submittedName>
        <fullName evidence="1">Uncharacterized protein</fullName>
    </submittedName>
</protein>
<gene>
    <name evidence="1" type="ORF">BD410DRAFT_855847</name>
</gene>
<dbReference type="Proteomes" id="UP000294933">
    <property type="component" value="Unassembled WGS sequence"/>
</dbReference>
<sequence length="169" mass="18770">ASYCDVGYFTEEPHPCKEFPRRKYNEPGEPSCVGHIVRDLSPCTSAPLLAYGDAIGRQDVHGAVAQVDDLFLPDLGKKPSGAKTTRYSVSEHDCGIRTIHTSWNDSLGRKKNSNENGARNFLFTDGPPLHRMLNSACTSPLNFAPSFETWNKYLRIDASPFSERHGMPL</sequence>
<dbReference type="STRING" id="50990.A0A4Y7PIU0"/>
<accession>A0A4Y7PIU0</accession>
<dbReference type="EMBL" id="ML170288">
    <property type="protein sequence ID" value="TDL15145.1"/>
    <property type="molecule type" value="Genomic_DNA"/>
</dbReference>
<name>A0A4Y7PIU0_9AGAM</name>